<evidence type="ECO:0000256" key="2">
    <source>
        <dbReference type="ARBA" id="ARBA00022801"/>
    </source>
</evidence>
<feature type="region of interest" description="Disordered" evidence="4">
    <location>
        <begin position="319"/>
        <end position="348"/>
    </location>
</feature>
<dbReference type="InterPro" id="IPR050072">
    <property type="entry name" value="Peptidase_M20A"/>
</dbReference>
<accession>A0A6I2FC98</accession>
<evidence type="ECO:0000256" key="1">
    <source>
        <dbReference type="ARBA" id="ARBA00022723"/>
    </source>
</evidence>
<dbReference type="InterPro" id="IPR036264">
    <property type="entry name" value="Bact_exopeptidase_dim_dom"/>
</dbReference>
<dbReference type="Pfam" id="PF07687">
    <property type="entry name" value="M20_dimer"/>
    <property type="match status" value="1"/>
</dbReference>
<dbReference type="InterPro" id="IPR002933">
    <property type="entry name" value="Peptidase_M20"/>
</dbReference>
<dbReference type="EMBL" id="WJIF01000005">
    <property type="protein sequence ID" value="MRG60320.1"/>
    <property type="molecule type" value="Genomic_DNA"/>
</dbReference>
<dbReference type="SUPFAM" id="SSF53187">
    <property type="entry name" value="Zn-dependent exopeptidases"/>
    <property type="match status" value="1"/>
</dbReference>
<dbReference type="InterPro" id="IPR017150">
    <property type="entry name" value="Pept_M20_glutamate_carboxypep"/>
</dbReference>
<organism evidence="6 7">
    <name type="scientific">Agromyces agglutinans</name>
    <dbReference type="NCBI Taxonomy" id="2662258"/>
    <lineage>
        <taxon>Bacteria</taxon>
        <taxon>Bacillati</taxon>
        <taxon>Actinomycetota</taxon>
        <taxon>Actinomycetes</taxon>
        <taxon>Micrococcales</taxon>
        <taxon>Microbacteriaceae</taxon>
        <taxon>Agromyces</taxon>
    </lineage>
</organism>
<dbReference type="PIRSF" id="PIRSF037238">
    <property type="entry name" value="Carboxypeptidase_G2"/>
    <property type="match status" value="1"/>
</dbReference>
<evidence type="ECO:0000256" key="4">
    <source>
        <dbReference type="SAM" id="MobiDB-lite"/>
    </source>
</evidence>
<evidence type="ECO:0000313" key="6">
    <source>
        <dbReference type="EMBL" id="MRG60320.1"/>
    </source>
</evidence>
<dbReference type="PANTHER" id="PTHR43808:SF9">
    <property type="entry name" value="BLL0789 PROTEIN"/>
    <property type="match status" value="1"/>
</dbReference>
<gene>
    <name evidence="6" type="ORF">GE115_10645</name>
</gene>
<evidence type="ECO:0000313" key="7">
    <source>
        <dbReference type="Proteomes" id="UP000431080"/>
    </source>
</evidence>
<feature type="domain" description="Peptidase M20 dimerisation" evidence="5">
    <location>
        <begin position="178"/>
        <end position="270"/>
    </location>
</feature>
<name>A0A6I2FC98_9MICO</name>
<feature type="active site" evidence="3">
    <location>
        <position position="83"/>
    </location>
</feature>
<dbReference type="GO" id="GO:0016787">
    <property type="term" value="F:hydrolase activity"/>
    <property type="evidence" value="ECO:0007669"/>
    <property type="project" value="UniProtKB-KW"/>
</dbReference>
<dbReference type="PANTHER" id="PTHR43808">
    <property type="entry name" value="ACETYLORNITHINE DEACETYLASE"/>
    <property type="match status" value="1"/>
</dbReference>
<reference evidence="6 7" key="1">
    <citation type="submission" date="2019-10" db="EMBL/GenBank/DDBJ databases">
        <authorList>
            <person name="Nie G."/>
            <person name="Ming H."/>
            <person name="Yi B."/>
        </authorList>
    </citation>
    <scope>NUCLEOTIDE SEQUENCE [LARGE SCALE GENOMIC DNA]</scope>
    <source>
        <strain evidence="6 7">CFH 90414</strain>
    </source>
</reference>
<dbReference type="Gene3D" id="3.30.70.360">
    <property type="match status" value="1"/>
</dbReference>
<evidence type="ECO:0000259" key="5">
    <source>
        <dbReference type="Pfam" id="PF07687"/>
    </source>
</evidence>
<sequence length="380" mass="39126">MSAHPDPFDLDAMLATLERYTRLESPTGDAAALDALAEVLERDAAAAGFRVERIAEASGDHLRWVLPAVDDAGAPVLLLSHYDTVWPVGRIADLPWSVDGDVVRGPGVFDTKSGIVSLLAAARSLVATGVAHPEVRVLVVADEEDGSLTSAPHVRAEAAAAGAVLGLEPAHPDGALKTARRGSTRVRLTVHGREAHAATDPDRGVSAIDELIDQLGRLREIVSGRPVLCNVGIISGGGRANVVAGRASAEVGLRFLSTDDEHAVLGGIRALRPIRDGAVLEVEQLSHRPTWSEGEHGARLLARVDRVAASLGGPLGGRPAAGAADTNAAGAAGHPTIDGLAPRGGGAHAVTEHVSARSMVERARLIAAVIADFAATPDAS</sequence>
<proteinExistence type="predicted"/>
<dbReference type="Proteomes" id="UP000431080">
    <property type="component" value="Unassembled WGS sequence"/>
</dbReference>
<feature type="compositionally biased region" description="Low complexity" evidence="4">
    <location>
        <begin position="319"/>
        <end position="333"/>
    </location>
</feature>
<feature type="active site" description="Proton acceptor" evidence="3">
    <location>
        <position position="143"/>
    </location>
</feature>
<dbReference type="AlphaFoldDB" id="A0A6I2FC98"/>
<keyword evidence="7" id="KW-1185">Reference proteome</keyword>
<dbReference type="GO" id="GO:0046872">
    <property type="term" value="F:metal ion binding"/>
    <property type="evidence" value="ECO:0007669"/>
    <property type="project" value="UniProtKB-KW"/>
</dbReference>
<dbReference type="Pfam" id="PF01546">
    <property type="entry name" value="Peptidase_M20"/>
    <property type="match status" value="1"/>
</dbReference>
<dbReference type="RefSeq" id="WP_153684765.1">
    <property type="nucleotide sequence ID" value="NZ_WJIF01000005.1"/>
</dbReference>
<comment type="caution">
    <text evidence="6">The sequence shown here is derived from an EMBL/GenBank/DDBJ whole genome shotgun (WGS) entry which is preliminary data.</text>
</comment>
<keyword evidence="2 6" id="KW-0378">Hydrolase</keyword>
<dbReference type="Gene3D" id="3.40.630.10">
    <property type="entry name" value="Zn peptidases"/>
    <property type="match status" value="1"/>
</dbReference>
<keyword evidence="1" id="KW-0479">Metal-binding</keyword>
<evidence type="ECO:0000256" key="3">
    <source>
        <dbReference type="PIRSR" id="PIRSR037238-1"/>
    </source>
</evidence>
<protein>
    <submittedName>
        <fullName evidence="6">M20/M25/M40 family metallo-hydrolase</fullName>
    </submittedName>
</protein>
<dbReference type="SUPFAM" id="SSF55031">
    <property type="entry name" value="Bacterial exopeptidase dimerisation domain"/>
    <property type="match status" value="1"/>
</dbReference>
<dbReference type="InterPro" id="IPR011650">
    <property type="entry name" value="Peptidase_M20_dimer"/>
</dbReference>